<reference evidence="2 3" key="1">
    <citation type="journal article" date="2023" name="Hortic Res">
        <title>Pangenome of water caltrop reveals structural variations and asymmetric subgenome divergence after allopolyploidization.</title>
        <authorList>
            <person name="Zhang X."/>
            <person name="Chen Y."/>
            <person name="Wang L."/>
            <person name="Yuan Y."/>
            <person name="Fang M."/>
            <person name="Shi L."/>
            <person name="Lu R."/>
            <person name="Comes H.P."/>
            <person name="Ma Y."/>
            <person name="Chen Y."/>
            <person name="Huang G."/>
            <person name="Zhou Y."/>
            <person name="Zheng Z."/>
            <person name="Qiu Y."/>
        </authorList>
    </citation>
    <scope>NUCLEOTIDE SEQUENCE [LARGE SCALE GENOMIC DNA]</scope>
    <source>
        <tissue evidence="2">Roots</tissue>
    </source>
</reference>
<protein>
    <submittedName>
        <fullName evidence="2">Uncharacterized protein</fullName>
    </submittedName>
</protein>
<accession>A0AAN7GPC0</accession>
<evidence type="ECO:0000313" key="2">
    <source>
        <dbReference type="EMBL" id="KAK4743297.1"/>
    </source>
</evidence>
<proteinExistence type="predicted"/>
<keyword evidence="1" id="KW-0812">Transmembrane</keyword>
<name>A0AAN7GPC0_9MYRT</name>
<dbReference type="EMBL" id="JAXIOK010000023">
    <property type="protein sequence ID" value="KAK4743297.1"/>
    <property type="molecule type" value="Genomic_DNA"/>
</dbReference>
<dbReference type="AlphaFoldDB" id="A0AAN7GPC0"/>
<organism evidence="2 3">
    <name type="scientific">Trapa incisa</name>
    <dbReference type="NCBI Taxonomy" id="236973"/>
    <lineage>
        <taxon>Eukaryota</taxon>
        <taxon>Viridiplantae</taxon>
        <taxon>Streptophyta</taxon>
        <taxon>Embryophyta</taxon>
        <taxon>Tracheophyta</taxon>
        <taxon>Spermatophyta</taxon>
        <taxon>Magnoliopsida</taxon>
        <taxon>eudicotyledons</taxon>
        <taxon>Gunneridae</taxon>
        <taxon>Pentapetalae</taxon>
        <taxon>rosids</taxon>
        <taxon>malvids</taxon>
        <taxon>Myrtales</taxon>
        <taxon>Lythraceae</taxon>
        <taxon>Trapa</taxon>
    </lineage>
</organism>
<feature type="transmembrane region" description="Helical" evidence="1">
    <location>
        <begin position="76"/>
        <end position="96"/>
    </location>
</feature>
<keyword evidence="1" id="KW-0472">Membrane</keyword>
<keyword evidence="3" id="KW-1185">Reference proteome</keyword>
<keyword evidence="1" id="KW-1133">Transmembrane helix</keyword>
<evidence type="ECO:0000313" key="3">
    <source>
        <dbReference type="Proteomes" id="UP001345219"/>
    </source>
</evidence>
<gene>
    <name evidence="2" type="ORF">SAY87_001298</name>
</gene>
<sequence>MVTHHNFSALSTLIIFSSIDELKLHEMLLHLSDSPLLVLYWERESKGIAPHVCMQCSYILCVAQNYSSSGNLSSTVYLIGVFPALFCLLSCVPFGWLSPLPCPMTHGHINPVLVFC</sequence>
<comment type="caution">
    <text evidence="2">The sequence shown here is derived from an EMBL/GenBank/DDBJ whole genome shotgun (WGS) entry which is preliminary data.</text>
</comment>
<evidence type="ECO:0000256" key="1">
    <source>
        <dbReference type="SAM" id="Phobius"/>
    </source>
</evidence>
<dbReference type="Proteomes" id="UP001345219">
    <property type="component" value="Chromosome 1"/>
</dbReference>